<evidence type="ECO:0000313" key="4">
    <source>
        <dbReference type="Proteomes" id="UP000247702"/>
    </source>
</evidence>
<dbReference type="Proteomes" id="UP000615446">
    <property type="component" value="Unassembled WGS sequence"/>
</dbReference>
<reference evidence="2 4" key="1">
    <citation type="submission" date="2017-11" db="EMBL/GenBank/DDBJ databases">
        <title>The genome of Rhizophagus clarus HR1 reveals common genetic basis of auxotrophy among arbuscular mycorrhizal fungi.</title>
        <authorList>
            <person name="Kobayashi Y."/>
        </authorList>
    </citation>
    <scope>NUCLEOTIDE SEQUENCE [LARGE SCALE GENOMIC DNA]</scope>
    <source>
        <strain evidence="2 4">HR1</strain>
    </source>
</reference>
<accession>A0A2Z6RW08</accession>
<organism evidence="2 4">
    <name type="scientific">Rhizophagus clarus</name>
    <dbReference type="NCBI Taxonomy" id="94130"/>
    <lineage>
        <taxon>Eukaryota</taxon>
        <taxon>Fungi</taxon>
        <taxon>Fungi incertae sedis</taxon>
        <taxon>Mucoromycota</taxon>
        <taxon>Glomeromycotina</taxon>
        <taxon>Glomeromycetes</taxon>
        <taxon>Glomerales</taxon>
        <taxon>Glomeraceae</taxon>
        <taxon>Rhizophagus</taxon>
    </lineage>
</organism>
<feature type="compositionally biased region" description="Basic and acidic residues" evidence="1">
    <location>
        <begin position="69"/>
        <end position="85"/>
    </location>
</feature>
<sequence>MKECIDTPMTWNGAQLKWSCHLGSSNNKSAYKTTNKIKPSKRPHANTPQNLSRKSNTISTGLNRISIGNRKDFKQAKKTEDESYKISKCSSDSNKKTALKKPQISKKKLAVDIATIIETLKSLVKQ</sequence>
<dbReference type="Proteomes" id="UP000247702">
    <property type="component" value="Unassembled WGS sequence"/>
</dbReference>
<feature type="region of interest" description="Disordered" evidence="1">
    <location>
        <begin position="29"/>
        <end position="103"/>
    </location>
</feature>
<protein>
    <submittedName>
        <fullName evidence="2">Uncharacterized protein</fullName>
    </submittedName>
</protein>
<evidence type="ECO:0000313" key="2">
    <source>
        <dbReference type="EMBL" id="GBC07298.1"/>
    </source>
</evidence>
<proteinExistence type="predicted"/>
<feature type="compositionally biased region" description="Polar residues" evidence="1">
    <location>
        <begin position="46"/>
        <end position="63"/>
    </location>
</feature>
<evidence type="ECO:0000256" key="1">
    <source>
        <dbReference type="SAM" id="MobiDB-lite"/>
    </source>
</evidence>
<dbReference type="EMBL" id="BLAL01000162">
    <property type="protein sequence ID" value="GES86748.1"/>
    <property type="molecule type" value="Genomic_DNA"/>
</dbReference>
<dbReference type="AlphaFoldDB" id="A0A2Z6RW08"/>
<comment type="caution">
    <text evidence="2">The sequence shown here is derived from an EMBL/GenBank/DDBJ whole genome shotgun (WGS) entry which is preliminary data.</text>
</comment>
<keyword evidence="4" id="KW-1185">Reference proteome</keyword>
<evidence type="ECO:0000313" key="3">
    <source>
        <dbReference type="EMBL" id="GES86748.1"/>
    </source>
</evidence>
<gene>
    <name evidence="3" type="ORF">RCL2_001379200</name>
    <name evidence="2" type="ORF">RclHR1_07370007</name>
</gene>
<reference evidence="3" key="2">
    <citation type="submission" date="2019-10" db="EMBL/GenBank/DDBJ databases">
        <title>Conservation and host-specific expression of non-tandemly repeated heterogenous ribosome RNA gene in arbuscular mycorrhizal fungi.</title>
        <authorList>
            <person name="Maeda T."/>
            <person name="Kobayashi Y."/>
            <person name="Nakagawa T."/>
            <person name="Ezawa T."/>
            <person name="Yamaguchi K."/>
            <person name="Bino T."/>
            <person name="Nishimoto Y."/>
            <person name="Shigenobu S."/>
            <person name="Kawaguchi M."/>
        </authorList>
    </citation>
    <scope>NUCLEOTIDE SEQUENCE</scope>
    <source>
        <strain evidence="3">HR1</strain>
    </source>
</reference>
<name>A0A2Z6RW08_9GLOM</name>
<dbReference type="EMBL" id="BEXD01004134">
    <property type="protein sequence ID" value="GBC07298.1"/>
    <property type="molecule type" value="Genomic_DNA"/>
</dbReference>